<dbReference type="InterPro" id="IPR036187">
    <property type="entry name" value="DNA_mismatch_repair_MutS_sf"/>
</dbReference>
<dbReference type="Proteomes" id="UP000460257">
    <property type="component" value="Unassembled WGS sequence"/>
</dbReference>
<name>A0A6N7IYF8_9FIRM</name>
<evidence type="ECO:0000313" key="2">
    <source>
        <dbReference type="Proteomes" id="UP000460257"/>
    </source>
</evidence>
<reference evidence="1" key="1">
    <citation type="journal article" date="2020" name="Appl. Environ. Microbiol.">
        <title>Medium-Chain Fatty Acid Synthesis by 'Candidatus Weimeria bifida' gen. nov., sp. nov., and 'Candidatus Pseudoramibacter fermentans' sp. nov.</title>
        <authorList>
            <person name="Scarborough M.J."/>
            <person name="Myers K.S."/>
            <person name="Donohue T.J."/>
            <person name="Noguera D.R."/>
        </authorList>
    </citation>
    <scope>NUCLEOTIDE SEQUENCE</scope>
    <source>
        <strain evidence="1">LCO1.1</strain>
    </source>
</reference>
<organism evidence="1 2">
    <name type="scientific">Candidatus Weimeria bifida</name>
    <dbReference type="NCBI Taxonomy" id="2599074"/>
    <lineage>
        <taxon>Bacteria</taxon>
        <taxon>Bacillati</taxon>
        <taxon>Bacillota</taxon>
        <taxon>Clostridia</taxon>
        <taxon>Lachnospirales</taxon>
        <taxon>Lachnospiraceae</taxon>
        <taxon>Candidatus Weimeria</taxon>
    </lineage>
</organism>
<dbReference type="SUPFAM" id="SSF48334">
    <property type="entry name" value="DNA repair protein MutS, domain III"/>
    <property type="match status" value="1"/>
</dbReference>
<accession>A0A6N7IYF8</accession>
<proteinExistence type="predicted"/>
<evidence type="ECO:0000313" key="1">
    <source>
        <dbReference type="EMBL" id="MQN01341.1"/>
    </source>
</evidence>
<gene>
    <name evidence="1" type="ORF">FRC54_05325</name>
</gene>
<comment type="caution">
    <text evidence="1">The sequence shown here is derived from an EMBL/GenBank/DDBJ whole genome shotgun (WGS) entry which is preliminary data.</text>
</comment>
<dbReference type="AlphaFoldDB" id="A0A6N7IYF8"/>
<protein>
    <submittedName>
        <fullName evidence="1">Uncharacterized protein</fullName>
    </submittedName>
</protein>
<dbReference type="EMBL" id="VOGC01000004">
    <property type="protein sequence ID" value="MQN01341.1"/>
    <property type="molecule type" value="Genomic_DNA"/>
</dbReference>
<sequence>MRLLNPISDIDKIRVRQKETGDALQRLFKKGDVSFSGIHDPYIYKKRLEIGSSMNTAELLSVVSLLTVASRIKKYGEPGRTETKADSLTHYFNELDDIETLRNEISRCIVSEDEIASDASPALRAIRRQIGLMGDRIHSKMTELLNSQKIICLTP</sequence>
<keyword evidence="2" id="KW-1185">Reference proteome</keyword>